<dbReference type="Pfam" id="PF13401">
    <property type="entry name" value="AAA_22"/>
    <property type="match status" value="1"/>
</dbReference>
<feature type="domain" description="ORC1/DEAH AAA+ ATPase" evidence="1">
    <location>
        <begin position="85"/>
        <end position="182"/>
    </location>
</feature>
<name>A0A1H3P5H5_9PSEU</name>
<organism evidence="2 3">
    <name type="scientific">Amycolatopsis xylanica</name>
    <dbReference type="NCBI Taxonomy" id="589385"/>
    <lineage>
        <taxon>Bacteria</taxon>
        <taxon>Bacillati</taxon>
        <taxon>Actinomycetota</taxon>
        <taxon>Actinomycetes</taxon>
        <taxon>Pseudonocardiales</taxon>
        <taxon>Pseudonocardiaceae</taxon>
        <taxon>Amycolatopsis</taxon>
    </lineage>
</organism>
<dbReference type="STRING" id="589385.SAMN05421504_10817"/>
<sequence>MFDLADCCQQCGAALPVRAEQDPGRRARYCSNACRQRAYRQRTRSEPGEEHALVPRAFAAELTAPADSFLGRDADLAEVARSLKRTRLLTLTGPEGIGKTRFAIELATRTRGVRPDGMLLVELAAVTGGELVPQTVAGLLGIPEQPGEPVAAAIARVVGSRRVLIVLDQAEHVAADCAHLVELLLGRCPGLRVLVTSRAPLGVPGEMIFAVGPLAAAASARLFAERAGTLDEDGSATVETICERLSGIPLAIELAARLADTLPIGAIATRFTSAGRYGLAAALTVTHDLLGAQEKRVFRRLSLLEAGFDSDMAKAVCTDAGISGKDVEGLVRSLAVRSLVIATAVPGGPTRYHQLEAIRRFGEERLHEAAESGPWRARGIDWAVALCRPLVDAVFTPSAPPGLIERLSDESKNLRKAVEAACERGDDRELLLATALTVCWRRQGYMSEGRKLLTTVLARTPCSPADRSLALVHLAWLEVMDGNKIVARQLAERAFAFARTADSPLAVARALSVLAGIRVSLGDYGPACVCYQECLDILREIKEIPSPLDIAFCRHNYAWAALQNGDNERAHELVSAALPVLRANGAKLTAILHTAGVVALARKELDRAEALFTEGLLLQPGDFRGPAYLIDGLAVVAARKGQAERALRLIGASARMRNTVQGEESPRWREQLEAAETSARRLLAPSAAEAALAAGRRLRREQIIDYARGRGHAVLSGR</sequence>
<dbReference type="OrthoDB" id="9812579at2"/>
<dbReference type="SUPFAM" id="SSF52540">
    <property type="entry name" value="P-loop containing nucleoside triphosphate hydrolases"/>
    <property type="match status" value="1"/>
</dbReference>
<evidence type="ECO:0000313" key="2">
    <source>
        <dbReference type="EMBL" id="SDY96065.1"/>
    </source>
</evidence>
<keyword evidence="3" id="KW-1185">Reference proteome</keyword>
<dbReference type="RefSeq" id="WP_143047193.1">
    <property type="nucleotide sequence ID" value="NZ_FNON01000008.1"/>
</dbReference>
<protein>
    <submittedName>
        <fullName evidence="2">Predicted ATPase</fullName>
    </submittedName>
</protein>
<reference evidence="2 3" key="1">
    <citation type="submission" date="2016-10" db="EMBL/GenBank/DDBJ databases">
        <authorList>
            <person name="de Groot N.N."/>
        </authorList>
    </citation>
    <scope>NUCLEOTIDE SEQUENCE [LARGE SCALE GENOMIC DNA]</scope>
    <source>
        <strain evidence="2 3">CPCC 202699</strain>
    </source>
</reference>
<dbReference type="PANTHER" id="PTHR47691:SF3">
    <property type="entry name" value="HTH-TYPE TRANSCRIPTIONAL REGULATOR RV0890C-RELATED"/>
    <property type="match status" value="1"/>
</dbReference>
<gene>
    <name evidence="2" type="ORF">SAMN05421504_10817</name>
</gene>
<dbReference type="PANTHER" id="PTHR47691">
    <property type="entry name" value="REGULATOR-RELATED"/>
    <property type="match status" value="1"/>
</dbReference>
<dbReference type="SUPFAM" id="SSF48452">
    <property type="entry name" value="TPR-like"/>
    <property type="match status" value="1"/>
</dbReference>
<evidence type="ECO:0000313" key="3">
    <source>
        <dbReference type="Proteomes" id="UP000199515"/>
    </source>
</evidence>
<dbReference type="InterPro" id="IPR027417">
    <property type="entry name" value="P-loop_NTPase"/>
</dbReference>
<dbReference type="Gene3D" id="3.40.50.300">
    <property type="entry name" value="P-loop containing nucleotide triphosphate hydrolases"/>
    <property type="match status" value="1"/>
</dbReference>
<evidence type="ECO:0000259" key="1">
    <source>
        <dbReference type="Pfam" id="PF13401"/>
    </source>
</evidence>
<dbReference type="PRINTS" id="PR00364">
    <property type="entry name" value="DISEASERSIST"/>
</dbReference>
<dbReference type="EMBL" id="FNON01000008">
    <property type="protein sequence ID" value="SDY96065.1"/>
    <property type="molecule type" value="Genomic_DNA"/>
</dbReference>
<dbReference type="Proteomes" id="UP000199515">
    <property type="component" value="Unassembled WGS sequence"/>
</dbReference>
<dbReference type="Gene3D" id="1.25.40.10">
    <property type="entry name" value="Tetratricopeptide repeat domain"/>
    <property type="match status" value="2"/>
</dbReference>
<dbReference type="AlphaFoldDB" id="A0A1H3P5H5"/>
<dbReference type="InterPro" id="IPR049945">
    <property type="entry name" value="AAA_22"/>
</dbReference>
<proteinExistence type="predicted"/>
<accession>A0A1H3P5H5</accession>
<dbReference type="InterPro" id="IPR011990">
    <property type="entry name" value="TPR-like_helical_dom_sf"/>
</dbReference>
<dbReference type="GO" id="GO:0016887">
    <property type="term" value="F:ATP hydrolysis activity"/>
    <property type="evidence" value="ECO:0007669"/>
    <property type="project" value="InterPro"/>
</dbReference>